<dbReference type="OrthoDB" id="760345at2"/>
<dbReference type="InterPro" id="IPR050563">
    <property type="entry name" value="4-hydroxybenzoyl-CoA_TE"/>
</dbReference>
<reference evidence="1 2" key="1">
    <citation type="submission" date="2016-11" db="EMBL/GenBank/DDBJ databases">
        <title>Trade-off between light-utilization and light-protection in marine flavobacteria.</title>
        <authorList>
            <person name="Kumagai Y."/>
        </authorList>
    </citation>
    <scope>NUCLEOTIDE SEQUENCE [LARGE SCALE GENOMIC DNA]</scope>
    <source>
        <strain evidence="1 2">ATCC 700397</strain>
    </source>
</reference>
<keyword evidence="2" id="KW-1185">Reference proteome</keyword>
<proteinExistence type="predicted"/>
<sequence>MSYQVTFATKWSDFDPNRHMRHTAYNEYAAEVRVRYFAEQNFSIKEFTKYNLGPILFTEETSFRKEIHIGENISVTIKVSGLSANNERWKIVHEVFNEAGKLSAVIKVFGAWIDLTKRKLIAPPKEAEDLFLNAVKTDDFEEIILKNKA</sequence>
<dbReference type="InterPro" id="IPR029069">
    <property type="entry name" value="HotDog_dom_sf"/>
</dbReference>
<protein>
    <submittedName>
        <fullName evidence="1">Thioesterase</fullName>
    </submittedName>
</protein>
<dbReference type="Pfam" id="PF13279">
    <property type="entry name" value="4HBT_2"/>
    <property type="match status" value="1"/>
</dbReference>
<dbReference type="PANTHER" id="PTHR31793:SF24">
    <property type="entry name" value="LONG-CHAIN ACYL-COA THIOESTERASE FADM"/>
    <property type="match status" value="1"/>
</dbReference>
<dbReference type="Gene3D" id="3.10.129.10">
    <property type="entry name" value="Hotdog Thioesterase"/>
    <property type="match status" value="1"/>
</dbReference>
<dbReference type="RefSeq" id="WP_104808217.1">
    <property type="nucleotide sequence ID" value="NZ_MQUA01000004.1"/>
</dbReference>
<gene>
    <name evidence="1" type="ORF">BST83_01225</name>
</gene>
<dbReference type="CDD" id="cd00586">
    <property type="entry name" value="4HBT"/>
    <property type="match status" value="1"/>
</dbReference>
<accession>A0A2S7L284</accession>
<dbReference type="EMBL" id="MQUA01000004">
    <property type="protein sequence ID" value="PQB09001.1"/>
    <property type="molecule type" value="Genomic_DNA"/>
</dbReference>
<dbReference type="GO" id="GO:0047617">
    <property type="term" value="F:fatty acyl-CoA hydrolase activity"/>
    <property type="evidence" value="ECO:0007669"/>
    <property type="project" value="TreeGrafter"/>
</dbReference>
<dbReference type="SUPFAM" id="SSF54637">
    <property type="entry name" value="Thioesterase/thiol ester dehydrase-isomerase"/>
    <property type="match status" value="1"/>
</dbReference>
<name>A0A2S7L284_9FLAO</name>
<comment type="caution">
    <text evidence="1">The sequence shown here is derived from an EMBL/GenBank/DDBJ whole genome shotgun (WGS) entry which is preliminary data.</text>
</comment>
<evidence type="ECO:0000313" key="2">
    <source>
        <dbReference type="Proteomes" id="UP000239522"/>
    </source>
</evidence>
<dbReference type="AlphaFoldDB" id="A0A2S7L284"/>
<dbReference type="PANTHER" id="PTHR31793">
    <property type="entry name" value="4-HYDROXYBENZOYL-COA THIOESTERASE FAMILY MEMBER"/>
    <property type="match status" value="1"/>
</dbReference>
<dbReference type="Proteomes" id="UP000239522">
    <property type="component" value="Unassembled WGS sequence"/>
</dbReference>
<evidence type="ECO:0000313" key="1">
    <source>
        <dbReference type="EMBL" id="PQB09001.1"/>
    </source>
</evidence>
<organism evidence="1 2">
    <name type="scientific">Polaribacter filamentus</name>
    <dbReference type="NCBI Taxonomy" id="53483"/>
    <lineage>
        <taxon>Bacteria</taxon>
        <taxon>Pseudomonadati</taxon>
        <taxon>Bacteroidota</taxon>
        <taxon>Flavobacteriia</taxon>
        <taxon>Flavobacteriales</taxon>
        <taxon>Flavobacteriaceae</taxon>
    </lineage>
</organism>